<protein>
    <recommendedName>
        <fullName evidence="2">HTH merR-type domain-containing protein</fullName>
    </recommendedName>
</protein>
<comment type="caution">
    <text evidence="3">The sequence shown here is derived from an EMBL/GenBank/DDBJ whole genome shotgun (WGS) entry which is preliminary data.</text>
</comment>
<dbReference type="InterPro" id="IPR000551">
    <property type="entry name" value="MerR-type_HTH_dom"/>
</dbReference>
<proteinExistence type="predicted"/>
<dbReference type="InterPro" id="IPR009061">
    <property type="entry name" value="DNA-bd_dom_put_sf"/>
</dbReference>
<evidence type="ECO:0000256" key="1">
    <source>
        <dbReference type="ARBA" id="ARBA00023125"/>
    </source>
</evidence>
<dbReference type="Proteomes" id="UP000197174">
    <property type="component" value="Unassembled WGS sequence"/>
</dbReference>
<reference evidence="3 4" key="1">
    <citation type="submission" date="2017-03" db="EMBL/GenBank/DDBJ databases">
        <title>Whole genome sequence of Micromonospora wenchangensis, isolated from mangrove soil.</title>
        <authorList>
            <person name="Yang H."/>
        </authorList>
    </citation>
    <scope>NUCLEOTIDE SEQUENCE [LARGE SCALE GENOMIC DNA]</scope>
    <source>
        <strain evidence="3 4">CCTCC AA 2012002</strain>
    </source>
</reference>
<dbReference type="PROSITE" id="PS50937">
    <property type="entry name" value="HTH_MERR_2"/>
    <property type="match status" value="1"/>
</dbReference>
<accession>A0A246RE19</accession>
<dbReference type="EMBL" id="MZMV01000075">
    <property type="protein sequence ID" value="OWU99793.1"/>
    <property type="molecule type" value="Genomic_DNA"/>
</dbReference>
<dbReference type="PANTHER" id="PTHR30204:SF93">
    <property type="entry name" value="HTH MERR-TYPE DOMAIN-CONTAINING PROTEIN"/>
    <property type="match status" value="1"/>
</dbReference>
<name>A0A246RE19_9ACTN</name>
<evidence type="ECO:0000259" key="2">
    <source>
        <dbReference type="PROSITE" id="PS50937"/>
    </source>
</evidence>
<dbReference type="PANTHER" id="PTHR30204">
    <property type="entry name" value="REDOX-CYCLING DRUG-SENSING TRANSCRIPTIONAL ACTIVATOR SOXR"/>
    <property type="match status" value="1"/>
</dbReference>
<dbReference type="OrthoDB" id="3830374at2"/>
<feature type="domain" description="HTH merR-type" evidence="2">
    <location>
        <begin position="18"/>
        <end position="86"/>
    </location>
</feature>
<sequence>MTIDRVTTGPATAGTAVGYTVEELARKVGMSARNIRAHQARRLLAPPVRRGRVALYDDSHVRRLEAILTLQRQGFNLVSIEAMLGVRGGDDTPDGLTAMLQRLAAERPALTHALTRHGVIGRAPDGTVRTVRPRPLRAALDLHRVRMGTVPALQALSEVLDSVRPLADELVAEVTARMLTLAPELGGGGPRPSWSDGDRETILLTQGVVNVLTEAFRLAVEHQAEAHIAGLLEATGPRPTPVGDDALVDRG</sequence>
<dbReference type="AlphaFoldDB" id="A0A246RE19"/>
<dbReference type="InterPro" id="IPR047057">
    <property type="entry name" value="MerR_fam"/>
</dbReference>
<dbReference type="Pfam" id="PF13411">
    <property type="entry name" value="MerR_1"/>
    <property type="match status" value="1"/>
</dbReference>
<dbReference type="SUPFAM" id="SSF46955">
    <property type="entry name" value="Putative DNA-binding domain"/>
    <property type="match status" value="1"/>
</dbReference>
<dbReference type="RefSeq" id="WP_088647095.1">
    <property type="nucleotide sequence ID" value="NZ_CBDRBW010000005.1"/>
</dbReference>
<keyword evidence="1" id="KW-0238">DNA-binding</keyword>
<evidence type="ECO:0000313" key="3">
    <source>
        <dbReference type="EMBL" id="OWU99793.1"/>
    </source>
</evidence>
<dbReference type="SMART" id="SM00422">
    <property type="entry name" value="HTH_MERR"/>
    <property type="match status" value="1"/>
</dbReference>
<dbReference type="GO" id="GO:0003700">
    <property type="term" value="F:DNA-binding transcription factor activity"/>
    <property type="evidence" value="ECO:0007669"/>
    <property type="project" value="InterPro"/>
</dbReference>
<gene>
    <name evidence="3" type="ORF">B5D80_28965</name>
</gene>
<dbReference type="Gene3D" id="1.10.1660.10">
    <property type="match status" value="1"/>
</dbReference>
<keyword evidence="4" id="KW-1185">Reference proteome</keyword>
<evidence type="ECO:0000313" key="4">
    <source>
        <dbReference type="Proteomes" id="UP000197174"/>
    </source>
</evidence>
<dbReference type="GO" id="GO:0003677">
    <property type="term" value="F:DNA binding"/>
    <property type="evidence" value="ECO:0007669"/>
    <property type="project" value="UniProtKB-KW"/>
</dbReference>
<organism evidence="3 4">
    <name type="scientific">Micromonospora wenchangensis</name>
    <dbReference type="NCBI Taxonomy" id="1185415"/>
    <lineage>
        <taxon>Bacteria</taxon>
        <taxon>Bacillati</taxon>
        <taxon>Actinomycetota</taxon>
        <taxon>Actinomycetes</taxon>
        <taxon>Micromonosporales</taxon>
        <taxon>Micromonosporaceae</taxon>
        <taxon>Micromonospora</taxon>
    </lineage>
</organism>